<evidence type="ECO:0000259" key="6">
    <source>
        <dbReference type="PROSITE" id="PS50199"/>
    </source>
</evidence>
<dbReference type="Pfam" id="PF00641">
    <property type="entry name" value="Zn_ribbon_RanBP"/>
    <property type="match status" value="2"/>
</dbReference>
<evidence type="ECO:0008006" key="10">
    <source>
        <dbReference type="Google" id="ProtNLM"/>
    </source>
</evidence>
<dbReference type="PANTHER" id="PTHR46622:SF1">
    <property type="entry name" value="DNA-DEPENDENT METALLOPROTEASE WSS1"/>
    <property type="match status" value="1"/>
</dbReference>
<dbReference type="PROSITE" id="PS50199">
    <property type="entry name" value="ZF_RANBP2_2"/>
    <property type="match status" value="2"/>
</dbReference>
<protein>
    <recommendedName>
        <fullName evidence="10">WLM domain-containing protein</fullName>
    </recommendedName>
</protein>
<sequence length="511" mass="55400">MADRGEYDALVLSYTHLKSLPRQDDALHTLQKVASVVKPIMRARGWKVSELAEFYPDQQNLLGLNVNRGQKILLRLRYPGDRTQFLPIEEVTDTMLHELCHIVHGPHDAKFHALWDQLRDEHEGLVMKGYTGEGFLSKGHKLGGGNRVPMREARRLARAAAEQRAQQAERARGSGQRLGGAPIHRGQDIRQVITEAVERRNRADRGCGSTNFTEKEIQTISDTATRNGFRTQAEEDAANEAAIAQALWELVQEDEKKKYGEDYVSPSAEFPGGNGGGTFVPSSSAPQSSNTPPPVPEWSRPGGPGKARSSTSQTPPSAPPPPPRPTAQENATSDLSVPLAANGWTCEVCTLHNPPKCLSCDACGTAKPSPKPTSNPSSAALPADGWSCEVCTLHNAPSHLSCDACGTERPESVTRRLADDERKERAAKRARTTPATAGRASTTNGPNRPLSSVDLTHTRLVSFRNSTSGASDRPPAAATGPAFWECSRCGNVVDRQWWSCGQCGNVKESSK</sequence>
<dbReference type="GO" id="GO:0008237">
    <property type="term" value="F:metallopeptidase activity"/>
    <property type="evidence" value="ECO:0007669"/>
    <property type="project" value="TreeGrafter"/>
</dbReference>
<feature type="compositionally biased region" description="Polar residues" evidence="5">
    <location>
        <begin position="280"/>
        <end position="290"/>
    </location>
</feature>
<feature type="compositionally biased region" description="Low complexity" evidence="5">
    <location>
        <begin position="432"/>
        <end position="443"/>
    </location>
</feature>
<proteinExistence type="predicted"/>
<reference evidence="8 9" key="1">
    <citation type="submission" date="2015-09" db="EMBL/GenBank/DDBJ databases">
        <title>Host preference determinants of Valsa canker pathogens revealed by comparative genomics.</title>
        <authorList>
            <person name="Yin Z."/>
            <person name="Huang L."/>
        </authorList>
    </citation>
    <scope>NUCLEOTIDE SEQUENCE [LARGE SCALE GENOMIC DNA]</scope>
    <source>
        <strain evidence="8 9">03-1</strain>
    </source>
</reference>
<dbReference type="GO" id="GO:0008270">
    <property type="term" value="F:zinc ion binding"/>
    <property type="evidence" value="ECO:0007669"/>
    <property type="project" value="UniProtKB-KW"/>
</dbReference>
<dbReference type="Pfam" id="PF08325">
    <property type="entry name" value="WLM"/>
    <property type="match status" value="1"/>
</dbReference>
<dbReference type="AlphaFoldDB" id="A0A423VVE7"/>
<dbReference type="PROSITE" id="PS51397">
    <property type="entry name" value="WLM"/>
    <property type="match status" value="1"/>
</dbReference>
<name>A0A423VVE7_9PEZI</name>
<feature type="domain" description="WLM" evidence="7">
    <location>
        <begin position="2"/>
        <end position="202"/>
    </location>
</feature>
<evidence type="ECO:0000256" key="1">
    <source>
        <dbReference type="ARBA" id="ARBA00022723"/>
    </source>
</evidence>
<evidence type="ECO:0000259" key="7">
    <source>
        <dbReference type="PROSITE" id="PS51397"/>
    </source>
</evidence>
<keyword evidence="2 4" id="KW-0863">Zinc-finger</keyword>
<dbReference type="Gene3D" id="2.30.30.380">
    <property type="entry name" value="Zn-finger domain of Sec23/24"/>
    <property type="match status" value="1"/>
</dbReference>
<dbReference type="EMBL" id="LKEA01000038">
    <property type="protein sequence ID" value="ROV95012.1"/>
    <property type="molecule type" value="Genomic_DNA"/>
</dbReference>
<organism evidence="8 9">
    <name type="scientific">Cytospora schulzeri</name>
    <dbReference type="NCBI Taxonomy" id="448051"/>
    <lineage>
        <taxon>Eukaryota</taxon>
        <taxon>Fungi</taxon>
        <taxon>Dikarya</taxon>
        <taxon>Ascomycota</taxon>
        <taxon>Pezizomycotina</taxon>
        <taxon>Sordariomycetes</taxon>
        <taxon>Sordariomycetidae</taxon>
        <taxon>Diaporthales</taxon>
        <taxon>Cytosporaceae</taxon>
        <taxon>Cytospora</taxon>
    </lineage>
</organism>
<feature type="region of interest" description="Disordered" evidence="5">
    <location>
        <begin position="413"/>
        <end position="452"/>
    </location>
</feature>
<evidence type="ECO:0000256" key="3">
    <source>
        <dbReference type="ARBA" id="ARBA00022833"/>
    </source>
</evidence>
<dbReference type="InterPro" id="IPR036443">
    <property type="entry name" value="Znf_RanBP2_sf"/>
</dbReference>
<dbReference type="STRING" id="356882.A0A423VVE7"/>
<dbReference type="PROSITE" id="PS01358">
    <property type="entry name" value="ZF_RANBP2_1"/>
    <property type="match status" value="2"/>
</dbReference>
<comment type="caution">
    <text evidence="8">The sequence shown here is derived from an EMBL/GenBank/DDBJ whole genome shotgun (WGS) entry which is preliminary data.</text>
</comment>
<evidence type="ECO:0000256" key="4">
    <source>
        <dbReference type="PROSITE-ProRule" id="PRU00322"/>
    </source>
</evidence>
<feature type="region of interest" description="Disordered" evidence="5">
    <location>
        <begin position="263"/>
        <end position="331"/>
    </location>
</feature>
<feature type="compositionally biased region" description="Basic and acidic residues" evidence="5">
    <location>
        <begin position="413"/>
        <end position="424"/>
    </location>
</feature>
<dbReference type="OrthoDB" id="261960at2759"/>
<dbReference type="SUPFAM" id="SSF90209">
    <property type="entry name" value="Ran binding protein zinc finger-like"/>
    <property type="match status" value="1"/>
</dbReference>
<feature type="domain" description="RanBP2-type" evidence="6">
    <location>
        <begin position="382"/>
        <end position="411"/>
    </location>
</feature>
<gene>
    <name evidence="8" type="ORF">VMCG_08339</name>
</gene>
<dbReference type="GO" id="GO:0006281">
    <property type="term" value="P:DNA repair"/>
    <property type="evidence" value="ECO:0007669"/>
    <property type="project" value="TreeGrafter"/>
</dbReference>
<dbReference type="PANTHER" id="PTHR46622">
    <property type="entry name" value="DNA-DEPENDENT METALLOPROTEASE WSS1"/>
    <property type="match status" value="1"/>
</dbReference>
<evidence type="ECO:0000256" key="5">
    <source>
        <dbReference type="SAM" id="MobiDB-lite"/>
    </source>
</evidence>
<keyword evidence="9" id="KW-1185">Reference proteome</keyword>
<dbReference type="Proteomes" id="UP000283895">
    <property type="component" value="Unassembled WGS sequence"/>
</dbReference>
<dbReference type="InterPro" id="IPR013536">
    <property type="entry name" value="WLM_dom"/>
</dbReference>
<keyword evidence="1" id="KW-0479">Metal-binding</keyword>
<dbReference type="InterPro" id="IPR053000">
    <property type="entry name" value="WSS1-like_metalloprotease"/>
</dbReference>
<evidence type="ECO:0000256" key="2">
    <source>
        <dbReference type="ARBA" id="ARBA00022771"/>
    </source>
</evidence>
<dbReference type="GO" id="GO:0005634">
    <property type="term" value="C:nucleus"/>
    <property type="evidence" value="ECO:0007669"/>
    <property type="project" value="TreeGrafter"/>
</dbReference>
<evidence type="ECO:0000313" key="8">
    <source>
        <dbReference type="EMBL" id="ROV95012.1"/>
    </source>
</evidence>
<feature type="compositionally biased region" description="Pro residues" evidence="5">
    <location>
        <begin position="316"/>
        <end position="325"/>
    </location>
</feature>
<dbReference type="InterPro" id="IPR001876">
    <property type="entry name" value="Znf_RanBP2"/>
</dbReference>
<feature type="region of interest" description="Disordered" evidence="5">
    <location>
        <begin position="163"/>
        <end position="184"/>
    </location>
</feature>
<evidence type="ECO:0000313" key="9">
    <source>
        <dbReference type="Proteomes" id="UP000283895"/>
    </source>
</evidence>
<feature type="domain" description="RanBP2-type" evidence="6">
    <location>
        <begin position="340"/>
        <end position="369"/>
    </location>
</feature>
<keyword evidence="3" id="KW-0862">Zinc</keyword>
<dbReference type="Gene3D" id="4.10.1060.10">
    <property type="entry name" value="Zinc finger, RanBP2-type"/>
    <property type="match status" value="1"/>
</dbReference>
<dbReference type="SMART" id="SM00547">
    <property type="entry name" value="ZnF_RBZ"/>
    <property type="match status" value="3"/>
</dbReference>
<accession>A0A423VVE7</accession>